<sequence>MPVHEGTGEYSTSQLGRNDLFNLSGMVSVVTGGGTGIGLMIAQGLSANGAKVYIVGRRQEVLEKAVKEHEGVGQMIALVGDTTDKESIQSLVKDLSEKESYIDLLVNNAGVAGDMLDENMDTKNFGSVYDALWNQTFETTSQILTTNVLGYYYTAVGFLPLLHKSTSANTGYSAQILNVTSNASFGKMPMNNCIYSASKAASTHLSKMLATLLADSKIRSNVLAPGLYPSEMTAGDSNENNQSNLGKDQFGMEIPAGRAGTTPEMAATAVFMASKANTYMNGSVVMTDGGVLLKMPSVF</sequence>
<evidence type="ECO:0008006" key="7">
    <source>
        <dbReference type="Google" id="ProtNLM"/>
    </source>
</evidence>
<protein>
    <recommendedName>
        <fullName evidence="7">Short chain dehydrogenase/reductase family</fullName>
    </recommendedName>
</protein>
<dbReference type="STRING" id="1097556.R4XF04"/>
<dbReference type="PROSITE" id="PS00061">
    <property type="entry name" value="ADH_SHORT"/>
    <property type="match status" value="1"/>
</dbReference>
<keyword evidence="2" id="KW-0521">NADP</keyword>
<dbReference type="PANTHER" id="PTHR43618">
    <property type="entry name" value="7-ALPHA-HYDROXYSTEROID DEHYDROGENASE"/>
    <property type="match status" value="1"/>
</dbReference>
<evidence type="ECO:0000256" key="1">
    <source>
        <dbReference type="ARBA" id="ARBA00006484"/>
    </source>
</evidence>
<evidence type="ECO:0000256" key="4">
    <source>
        <dbReference type="SAM" id="MobiDB-lite"/>
    </source>
</evidence>
<keyword evidence="3" id="KW-0560">Oxidoreductase</keyword>
<dbReference type="InterPro" id="IPR020904">
    <property type="entry name" value="Sc_DH/Rdtase_CS"/>
</dbReference>
<dbReference type="AlphaFoldDB" id="R4XF04"/>
<organism evidence="5 6">
    <name type="scientific">Taphrina deformans (strain PYCC 5710 / ATCC 11124 / CBS 356.35 / IMI 108563 / JCM 9778 / NBRC 8474)</name>
    <name type="common">Peach leaf curl fungus</name>
    <name type="synonym">Lalaria deformans</name>
    <dbReference type="NCBI Taxonomy" id="1097556"/>
    <lineage>
        <taxon>Eukaryota</taxon>
        <taxon>Fungi</taxon>
        <taxon>Dikarya</taxon>
        <taxon>Ascomycota</taxon>
        <taxon>Taphrinomycotina</taxon>
        <taxon>Taphrinomycetes</taxon>
        <taxon>Taphrinales</taxon>
        <taxon>Taphrinaceae</taxon>
        <taxon>Taphrina</taxon>
    </lineage>
</organism>
<dbReference type="SUPFAM" id="SSF51735">
    <property type="entry name" value="NAD(P)-binding Rossmann-fold domains"/>
    <property type="match status" value="1"/>
</dbReference>
<dbReference type="PRINTS" id="PR00081">
    <property type="entry name" value="GDHRDH"/>
</dbReference>
<dbReference type="EMBL" id="CAHR02000242">
    <property type="protein sequence ID" value="CCG84447.1"/>
    <property type="molecule type" value="Genomic_DNA"/>
</dbReference>
<gene>
    <name evidence="5" type="ORF">TAPDE_004673</name>
</gene>
<evidence type="ECO:0000256" key="3">
    <source>
        <dbReference type="ARBA" id="ARBA00023002"/>
    </source>
</evidence>
<dbReference type="InterPro" id="IPR002347">
    <property type="entry name" value="SDR_fam"/>
</dbReference>
<dbReference type="VEuPathDB" id="FungiDB:TAPDE_004673"/>
<keyword evidence="6" id="KW-1185">Reference proteome</keyword>
<comment type="caution">
    <text evidence="5">The sequence shown here is derived from an EMBL/GenBank/DDBJ whole genome shotgun (WGS) entry which is preliminary data.</text>
</comment>
<evidence type="ECO:0000256" key="2">
    <source>
        <dbReference type="ARBA" id="ARBA00022857"/>
    </source>
</evidence>
<dbReference type="eggNOG" id="KOG0725">
    <property type="taxonomic scope" value="Eukaryota"/>
</dbReference>
<evidence type="ECO:0000313" key="5">
    <source>
        <dbReference type="EMBL" id="CCG84447.1"/>
    </source>
</evidence>
<proteinExistence type="inferred from homology"/>
<dbReference type="OrthoDB" id="2962696at2759"/>
<dbReference type="PANTHER" id="PTHR43618:SF18">
    <property type="entry name" value="SHORT CHAIN DEHYDROGENASE_REDUCTASE FAMILY (AFU_ORTHOLOGUE AFUA_5G12480)"/>
    <property type="match status" value="1"/>
</dbReference>
<dbReference type="Proteomes" id="UP000013776">
    <property type="component" value="Unassembled WGS sequence"/>
</dbReference>
<comment type="similarity">
    <text evidence="1">Belongs to the short-chain dehydrogenases/reductases (SDR) family.</text>
</comment>
<dbReference type="PRINTS" id="PR00080">
    <property type="entry name" value="SDRFAMILY"/>
</dbReference>
<reference evidence="5 6" key="1">
    <citation type="journal article" date="2013" name="MBio">
        <title>Genome sequencing of the plant pathogen Taphrina deformans, the causal agent of peach leaf curl.</title>
        <authorList>
            <person name="Cisse O.H."/>
            <person name="Almeida J.M.G.C.F."/>
            <person name="Fonseca A."/>
            <person name="Kumar A.A."/>
            <person name="Salojaervi J."/>
            <person name="Overmyer K."/>
            <person name="Hauser P.M."/>
            <person name="Pagni M."/>
        </authorList>
    </citation>
    <scope>NUCLEOTIDE SEQUENCE [LARGE SCALE GENOMIC DNA]</scope>
    <source>
        <strain evidence="6">PYCC 5710 / ATCC 11124 / CBS 356.35 / IMI 108563 / JCM 9778 / NBRC 8474</strain>
    </source>
</reference>
<dbReference type="InterPro" id="IPR052178">
    <property type="entry name" value="Sec_Metab_Biosynth_SDR"/>
</dbReference>
<dbReference type="Pfam" id="PF13561">
    <property type="entry name" value="adh_short_C2"/>
    <property type="match status" value="1"/>
</dbReference>
<feature type="region of interest" description="Disordered" evidence="4">
    <location>
        <begin position="230"/>
        <end position="257"/>
    </location>
</feature>
<dbReference type="GO" id="GO:0016491">
    <property type="term" value="F:oxidoreductase activity"/>
    <property type="evidence" value="ECO:0007669"/>
    <property type="project" value="UniProtKB-KW"/>
</dbReference>
<name>R4XF04_TAPDE</name>
<accession>R4XF04</accession>
<feature type="compositionally biased region" description="Polar residues" evidence="4">
    <location>
        <begin position="235"/>
        <end position="246"/>
    </location>
</feature>
<dbReference type="InterPro" id="IPR036291">
    <property type="entry name" value="NAD(P)-bd_dom_sf"/>
</dbReference>
<evidence type="ECO:0000313" key="6">
    <source>
        <dbReference type="Proteomes" id="UP000013776"/>
    </source>
</evidence>
<dbReference type="Gene3D" id="3.40.50.720">
    <property type="entry name" value="NAD(P)-binding Rossmann-like Domain"/>
    <property type="match status" value="1"/>
</dbReference>